<dbReference type="Proteomes" id="UP001159427">
    <property type="component" value="Unassembled WGS sequence"/>
</dbReference>
<evidence type="ECO:0000313" key="1">
    <source>
        <dbReference type="EMBL" id="CAH3020668.1"/>
    </source>
</evidence>
<organism evidence="1 2">
    <name type="scientific">Porites evermanni</name>
    <dbReference type="NCBI Taxonomy" id="104178"/>
    <lineage>
        <taxon>Eukaryota</taxon>
        <taxon>Metazoa</taxon>
        <taxon>Cnidaria</taxon>
        <taxon>Anthozoa</taxon>
        <taxon>Hexacorallia</taxon>
        <taxon>Scleractinia</taxon>
        <taxon>Fungiina</taxon>
        <taxon>Poritidae</taxon>
        <taxon>Porites</taxon>
    </lineage>
</organism>
<protein>
    <submittedName>
        <fullName evidence="1">Uncharacterized protein</fullName>
    </submittedName>
</protein>
<accession>A0ABN8LTR6</accession>
<dbReference type="EMBL" id="CALNXI010000155">
    <property type="protein sequence ID" value="CAH3020668.1"/>
    <property type="molecule type" value="Genomic_DNA"/>
</dbReference>
<evidence type="ECO:0000313" key="2">
    <source>
        <dbReference type="Proteomes" id="UP001159427"/>
    </source>
</evidence>
<keyword evidence="2" id="KW-1185">Reference proteome</keyword>
<reference evidence="1 2" key="1">
    <citation type="submission" date="2022-05" db="EMBL/GenBank/DDBJ databases">
        <authorList>
            <consortium name="Genoscope - CEA"/>
            <person name="William W."/>
        </authorList>
    </citation>
    <scope>NUCLEOTIDE SEQUENCE [LARGE SCALE GENOMIC DNA]</scope>
</reference>
<proteinExistence type="predicted"/>
<name>A0ABN8LTR6_9CNID</name>
<gene>
    <name evidence="1" type="ORF">PEVE_00008112</name>
</gene>
<sequence length="137" mass="15422">MGGYFPFCDCSSLRPICPTQDELSCIELKDPDDLKLVNYHADATSKTVATECIRQPYARSDRRTEELPSISQVVSSLVSMAVPEPVCVRKRSSQMPRLVTGLVRFAMKPFFPTYFKLRFLGTRKLQDQSAILTAPTL</sequence>
<comment type="caution">
    <text evidence="1">The sequence shown here is derived from an EMBL/GenBank/DDBJ whole genome shotgun (WGS) entry which is preliminary data.</text>
</comment>